<keyword evidence="1" id="KW-0812">Transmembrane</keyword>
<feature type="transmembrane region" description="Helical" evidence="1">
    <location>
        <begin position="144"/>
        <end position="163"/>
    </location>
</feature>
<dbReference type="InterPro" id="IPR004704">
    <property type="entry name" value="PTS_IID_man"/>
</dbReference>
<keyword evidence="1" id="KW-0472">Membrane</keyword>
<dbReference type="Pfam" id="PF03613">
    <property type="entry name" value="EIID-AGA"/>
    <property type="match status" value="1"/>
</dbReference>
<dbReference type="Proteomes" id="UP001302696">
    <property type="component" value="Chromosome"/>
</dbReference>
<sequence length="275" mass="30539">MSEKEIKEENKKSVITKHDLNRMGVRWCFMGVNAFNYETQEGPGYTYAVAPALRKIYPNDDDYEKAIANHLKYFNTTTAMANILMGATTAMEEKESVKSLDAVQGLKTSLMGPLAGIADTLIWVLWPTIIGSISGYMAIKGNPLGAIIWFLCNIAFFFVKVWFTRLGYFSGTKLITSLGDRISIFTESASIMGLTVVGALIASVVTVTTPITFKFGAVKMGLQADILDKIMPALLPVLLTWVVYKLIGNKKWTMNRIILLLIVFAMVCSFFNILK</sequence>
<evidence type="ECO:0000256" key="1">
    <source>
        <dbReference type="SAM" id="Phobius"/>
    </source>
</evidence>
<evidence type="ECO:0000313" key="3">
    <source>
        <dbReference type="Proteomes" id="UP001302696"/>
    </source>
</evidence>
<feature type="transmembrane region" description="Helical" evidence="1">
    <location>
        <begin position="114"/>
        <end position="138"/>
    </location>
</feature>
<keyword evidence="3" id="KW-1185">Reference proteome</keyword>
<organism evidence="2 3">
    <name type="scientific">Pediococcus inopinatus</name>
    <dbReference type="NCBI Taxonomy" id="114090"/>
    <lineage>
        <taxon>Bacteria</taxon>
        <taxon>Bacillati</taxon>
        <taxon>Bacillota</taxon>
        <taxon>Bacilli</taxon>
        <taxon>Lactobacillales</taxon>
        <taxon>Lactobacillaceae</taxon>
        <taxon>Pediococcus</taxon>
    </lineage>
</organism>
<name>A0ABZ0Q7G3_9LACO</name>
<gene>
    <name evidence="2" type="ORF">N6G96_10210</name>
</gene>
<accession>A0ABZ0Q7G3</accession>
<feature type="transmembrane region" description="Helical" evidence="1">
    <location>
        <begin position="226"/>
        <end position="244"/>
    </location>
</feature>
<feature type="transmembrane region" description="Helical" evidence="1">
    <location>
        <begin position="184"/>
        <end position="206"/>
    </location>
</feature>
<dbReference type="InterPro" id="IPR050303">
    <property type="entry name" value="GatZ_KbaZ_carbometab"/>
</dbReference>
<protein>
    <submittedName>
        <fullName evidence="2">PTS system mannose/fructose/sorbose family transporter subunit IID</fullName>
    </submittedName>
</protein>
<evidence type="ECO:0000313" key="2">
    <source>
        <dbReference type="EMBL" id="WPC22664.1"/>
    </source>
</evidence>
<keyword evidence="1" id="KW-1133">Transmembrane helix</keyword>
<dbReference type="EMBL" id="CP104778">
    <property type="protein sequence ID" value="WPC22664.1"/>
    <property type="molecule type" value="Genomic_DNA"/>
</dbReference>
<proteinExistence type="predicted"/>
<dbReference type="PROSITE" id="PS51108">
    <property type="entry name" value="PTS_EIID"/>
    <property type="match status" value="1"/>
</dbReference>
<dbReference type="PANTHER" id="PTHR32502">
    <property type="entry name" value="N-ACETYLGALACTOSAMINE PERMEASE II COMPONENT-RELATED"/>
    <property type="match status" value="1"/>
</dbReference>
<reference evidence="3" key="1">
    <citation type="submission" date="2024-06" db="EMBL/GenBank/DDBJ databases">
        <authorList>
            <person name="Chang H.C."/>
            <person name="Mun S.Y."/>
        </authorList>
    </citation>
    <scope>NUCLEOTIDE SEQUENCE [LARGE SCALE GENOMIC DNA]</scope>
    <source>
        <strain evidence="3">KT1</strain>
    </source>
</reference>
<dbReference type="PANTHER" id="PTHR32502:SF26">
    <property type="entry name" value="PHOSPHOTRANSFERASE SYSTEM SUGAR-SPECIFIC EIID COMPONENT"/>
    <property type="match status" value="1"/>
</dbReference>
<feature type="transmembrane region" description="Helical" evidence="1">
    <location>
        <begin position="256"/>
        <end position="274"/>
    </location>
</feature>